<feature type="region of interest" description="Disordered" evidence="1">
    <location>
        <begin position="406"/>
        <end position="523"/>
    </location>
</feature>
<dbReference type="EMBL" id="RHLD01000057">
    <property type="protein sequence ID" value="TPP54981.1"/>
    <property type="molecule type" value="Genomic_DNA"/>
</dbReference>
<evidence type="ECO:0000313" key="2">
    <source>
        <dbReference type="EMBL" id="TPP54981.1"/>
    </source>
</evidence>
<feature type="region of interest" description="Disordered" evidence="1">
    <location>
        <begin position="1579"/>
        <end position="1655"/>
    </location>
</feature>
<sequence>MYNFHKRADAPTRVEGDAGAHGANDGRDDERSSAGPQAMAEDDGHDAQRQGRAYGHSAESRVGDYADGLGAPARGEGEDDAPMFADYRGPIDGERAERYNRRLQQQKQYDDIPMPPDDADPQEVFTYYRKLIGLVHFVPPRHWREIRFDLPANVAELRLYPQRRERVQDREPIRPTSCIAISLKGMLPENTTPSEYAAQMVQYMFDLLNYQNASTAITELRFVKKGTELLQMVVTLGKDIRLAGRVLTELQAAGLRAYYGKPVFEFPPNATFQVVDYRRTLHDGKGISAEDVTFLLEPIRQYNTVDINVIEGYEPGVFYAPVKRPETVYSFLWNYFCSYKFQSDLFRRYGVLVTMAQCPHEFLQKGIPYHIQKQQLEEKIRAELQRKGMEKRDVRPDVDALLQQYNAVTEPPPSAGKKKEAAAKGRKGKETTSAASAAAVDGGAVGEDGVAPSDTGPQGGACILPPPPVEGAGWGGGHGSYGGDPYGSLPGYAPEQGAHGYPPPPQYYPSSGPYGGAGRGAPPESYYDGYQGVAPLPRAAPYPSVAQRSSSSYAAPPYAYRDRSAIGTAADALPVTAAGGSGAASAYPLLVDEADDEQDQPQQLPSSSQAIAPAPHEKDMLLSWSMDEGLAHSSGPGYAATGVFSPLPPHRIQQGHVNAFLPEGEEVGGMQGYGSNCSGAIAADLEERIQAAFPATWATASAASAQPFLLDGEVLEGQDLQSTSEESNCVLEHIPDAAAAAVADLPAPTTEIEELLSFLQRNVSLVGRLLHKTTTTTVEQAAEVAVFRARVARALLIGATMTVEESGSPASPEAIRAAWERRAADGGEVPASPAAANDGEAGEPAEGEAAPAETQLPALLPYLLRTSAGVDLAMLLAFHYPRAFSRRFLPYAPAYLFDENVVRVVVATALRRDAQAANVLVRHVLAHWCPLTQWLLRVAHHKAAEKRNGGEASAAVVAAGESGSTTAAMKHLVSSIGSSMDTVLAALSPAQREFCRASNDACNYVDAFAEAMHATGVHDPAEDSGALPLLWGPDGALYRSLVRLYVNADVCDGAKVALRMLCCGRFSSSATSTSLASAEVCLTRDHYYYCIVLLSRSHTAPVLSRETAAFCGAFLKLAPSVGEKEAEQLLDTAFKAMQTIDVYTTLRDAYLAVEVPITRFESVLARLSPAEPSAKLQLQVPTLAEWYDGSNSNSGKGKTNAGQPPRKRGTEAPAIPSIFYYRAPSRRNARWNQPQQQQPQVSHATLNASGAGGGSGPTSIASRWRQEWTAAMRTYPPSGVPFTALPEGWTSQPSREHGHYCFTPPAPASSTDGAAAPVTAPTYKHPMDGKEYPVTPQALLLQGAAAGGSTSSVTLDQVRTRANAMHAEEAAAIGLPPPAELTAAAAEAWASDQRRRNVFLDIATMELLGIKYRPSGRAHTVAADAASTSGVKRGRDASATAPTPEQLQQLLAKAIARSYPAVGAPYPVVSRGWAVYLNSARGQYGFKGPNSGPSQPPLFVHPKTRKHYFVSPQAFAQQRKVNLDVVARDAGVEKKDVESWMADQRIRHAAIDAAVVKLIPITYSDVDKAMEENAAVEVAGDSAAAPPVSSSRDRDHQNQHTSSSRHRSEREGHGSNSGRKRRRYEGGGSDASHSDDDKRENGDGSRGRRRRPATCTGAQALFAARGMNIGESERARATYESRRLEQLPVDLVRPRSFPSSASISIFTPVPLYLVIPAFVGNAAHSVIVVPVAVRLRWAHYDGVYQPALHIPAEEITETVLPAGYSAVYLLGLDSTVVVPDADLSPYDPHDTAKASHPAAALGVATAQQILEGFQAIEDGSAAGTQHAQQWPHNDEAEGPSDTLLLEDDDDDGGRAHGRSSASRSRHEEKQQRKREKKAAKEAKKAARAAAKREREEVTSAPTVQHRDDGDSDDELLAAMTIENKYRQARDRGSAGEGDNAGASSGKKSKSKKERDDGAWAALEADLFSDEEAEDEEIEGDGAGRCDAGGTWRQQRGVRAGNRMGQALSALNVARAAPDIPGLSTSCPYAYPYLMEIDYEYRQLAQEVASEGLLLTKQEGEVVREIDAELRRRAAERVYLQSVLEQRLQQQEKGSERREASTAASNEVDALSEAIGKLDAPLSVADLVRRLVSKQDTSVITLLEQLRAVAATPREDATEVMRKYVQQRRQHEEMKSNMRGLTKTGFYAVPKPMEKWKRGRDMMLLVNAGAEAQKVRPTSYISQAYSTMRERMRDHAEKHFDRMAVAARDGASFLDPSSFAGTSTAFLPLRCDTEAPVTLESVPLNAGFAAASTLAPELLESVGETIAPGSRAVSLGRGGEDASIHTEDGTSLSYSTHSAAPSSYPYLFDHEPRSRRPRQRRSSRGSVSGLSPDVEGASVNTSRATSVASAHSGNGEDDKAKEHRRGGRSAGKRGATAAATQNGVAATAPADWRSNAKRSIMEQLTLYRRGKHGKPAVLNDEQCREMCRLLLDRAMRAEAERQGMSLAVQSNNIAARFTKVTEKRLKKSVDHYLERQMQQGSLFSKAATSAGGALGASAVGVLGAGAVLHPGILPMDDNGAVLPHDTAAEARQRAVADTPIYED</sequence>
<feature type="compositionally biased region" description="Polar residues" evidence="1">
    <location>
        <begin position="1822"/>
        <end position="1831"/>
    </location>
</feature>
<accession>A0A504Y2R4</accession>
<feature type="region of interest" description="Disordered" evidence="1">
    <location>
        <begin position="1228"/>
        <end position="1260"/>
    </location>
</feature>
<dbReference type="VEuPathDB" id="TriTrypDB:LdCL_080009200"/>
<feature type="compositionally biased region" description="Basic residues" evidence="1">
    <location>
        <begin position="2401"/>
        <end position="2410"/>
    </location>
</feature>
<proteinExistence type="predicted"/>
<feature type="compositionally biased region" description="Low complexity" evidence="1">
    <location>
        <begin position="2411"/>
        <end position="2429"/>
    </location>
</feature>
<feature type="compositionally biased region" description="Low complexity" evidence="1">
    <location>
        <begin position="431"/>
        <end position="451"/>
    </location>
</feature>
<dbReference type="VEuPathDB" id="TriTrypDB:LdCL_080009300"/>
<feature type="compositionally biased region" description="Basic and acidic residues" evidence="1">
    <location>
        <begin position="1632"/>
        <end position="1646"/>
    </location>
</feature>
<evidence type="ECO:0000256" key="1">
    <source>
        <dbReference type="SAM" id="MobiDB-lite"/>
    </source>
</evidence>
<dbReference type="VEuPathDB" id="TriTrypDB:LdBPK_080430.1"/>
<dbReference type="VEuPathDB" id="TriTrypDB:LDHU3_08.0500"/>
<protein>
    <submittedName>
        <fullName evidence="2">Uncharacterized protein</fullName>
    </submittedName>
</protein>
<feature type="region of interest" description="Disordered" evidence="1">
    <location>
        <begin position="1"/>
        <end position="86"/>
    </location>
</feature>
<feature type="region of interest" description="Disordered" evidence="1">
    <location>
        <begin position="2311"/>
        <end position="2430"/>
    </location>
</feature>
<feature type="compositionally biased region" description="Polar residues" evidence="1">
    <location>
        <begin position="1189"/>
        <end position="1202"/>
    </location>
</feature>
<name>A0A504Y2R4_LEIDO</name>
<feature type="compositionally biased region" description="Basic and acidic residues" evidence="1">
    <location>
        <begin position="1"/>
        <end position="32"/>
    </location>
</feature>
<evidence type="ECO:0000313" key="3">
    <source>
        <dbReference type="Proteomes" id="UP000318821"/>
    </source>
</evidence>
<feature type="region of interest" description="Disordered" evidence="1">
    <location>
        <begin position="1821"/>
        <end position="1912"/>
    </location>
</feature>
<feature type="compositionally biased region" description="Polar residues" evidence="1">
    <location>
        <begin position="2377"/>
        <end position="2391"/>
    </location>
</feature>
<feature type="compositionally biased region" description="Basic and acidic residues" evidence="1">
    <location>
        <begin position="1878"/>
        <end position="1897"/>
    </location>
</feature>
<feature type="region of interest" description="Disordered" evidence="1">
    <location>
        <begin position="1925"/>
        <end position="1990"/>
    </location>
</feature>
<feature type="compositionally biased region" description="Acidic residues" evidence="1">
    <location>
        <begin position="1966"/>
        <end position="1979"/>
    </location>
</feature>
<gene>
    <name evidence="2" type="ORF">CGC20_23245</name>
</gene>
<organism evidence="2 3">
    <name type="scientific">Leishmania donovani</name>
    <dbReference type="NCBI Taxonomy" id="5661"/>
    <lineage>
        <taxon>Eukaryota</taxon>
        <taxon>Discoba</taxon>
        <taxon>Euglenozoa</taxon>
        <taxon>Kinetoplastea</taxon>
        <taxon>Metakinetoplastina</taxon>
        <taxon>Trypanosomatida</taxon>
        <taxon>Trypanosomatidae</taxon>
        <taxon>Leishmaniinae</taxon>
        <taxon>Leishmania</taxon>
    </lineage>
</organism>
<dbReference type="Proteomes" id="UP000318821">
    <property type="component" value="Unassembled WGS sequence"/>
</dbReference>
<feature type="compositionally biased region" description="Gly residues" evidence="1">
    <location>
        <begin position="472"/>
        <end position="485"/>
    </location>
</feature>
<reference evidence="3" key="1">
    <citation type="submission" date="2019-02" db="EMBL/GenBank/DDBJ databases">
        <title>FDA dAtabase for Regulatory Grade micrObial Sequences (FDA-ARGOS): Supporting development and validation of Infectious Disease Dx tests.</title>
        <authorList>
            <person name="Duncan R."/>
            <person name="Fisher C."/>
            <person name="Tallon L."/>
            <person name="Sadzewicz L."/>
            <person name="Sengamalay N."/>
            <person name="Ott S."/>
            <person name="Godinez A."/>
            <person name="Nagaraj S."/>
            <person name="Vavikolanu K."/>
            <person name="Vyas G."/>
            <person name="Nadendla S."/>
            <person name="Aluvathingal J."/>
            <person name="Sichtig H."/>
        </authorList>
    </citation>
    <scope>NUCLEOTIDE SEQUENCE [LARGE SCALE GENOMIC DNA]</scope>
    <source>
        <strain evidence="3">FDAARGOS_360</strain>
    </source>
</reference>
<dbReference type="VEuPathDB" id="TriTrypDB:LdBPK_080440.1"/>
<feature type="compositionally biased region" description="Polar residues" evidence="1">
    <location>
        <begin position="2328"/>
        <end position="2340"/>
    </location>
</feature>
<feature type="region of interest" description="Disordered" evidence="1">
    <location>
        <begin position="826"/>
        <end position="850"/>
    </location>
</feature>
<feature type="region of interest" description="Disordered" evidence="1">
    <location>
        <begin position="1187"/>
        <end position="1215"/>
    </location>
</feature>
<comment type="caution">
    <text evidence="2">The sequence shown here is derived from an EMBL/GenBank/DDBJ whole genome shotgun (WGS) entry which is preliminary data.</text>
</comment>
<feature type="region of interest" description="Disordered" evidence="1">
    <location>
        <begin position="1423"/>
        <end position="1443"/>
    </location>
</feature>
<feature type="compositionally biased region" description="Basic and acidic residues" evidence="1">
    <location>
        <begin position="2317"/>
        <end position="2327"/>
    </location>
</feature>